<protein>
    <submittedName>
        <fullName evidence="2">Uncharacterized protein</fullName>
    </submittedName>
</protein>
<dbReference type="Proteomes" id="UP000054560">
    <property type="component" value="Unassembled WGS sequence"/>
</dbReference>
<reference evidence="2 3" key="1">
    <citation type="submission" date="2011-02" db="EMBL/GenBank/DDBJ databases">
        <title>The Genome Sequence of Sphaeroforma arctica JP610.</title>
        <authorList>
            <consortium name="The Broad Institute Genome Sequencing Platform"/>
            <person name="Russ C."/>
            <person name="Cuomo C."/>
            <person name="Young S.K."/>
            <person name="Zeng Q."/>
            <person name="Gargeya S."/>
            <person name="Alvarado L."/>
            <person name="Berlin A."/>
            <person name="Chapman S.B."/>
            <person name="Chen Z."/>
            <person name="Freedman E."/>
            <person name="Gellesch M."/>
            <person name="Goldberg J."/>
            <person name="Griggs A."/>
            <person name="Gujja S."/>
            <person name="Heilman E."/>
            <person name="Heiman D."/>
            <person name="Howarth C."/>
            <person name="Mehta T."/>
            <person name="Neiman D."/>
            <person name="Pearson M."/>
            <person name="Roberts A."/>
            <person name="Saif S."/>
            <person name="Shea T."/>
            <person name="Shenoy N."/>
            <person name="Sisk P."/>
            <person name="Stolte C."/>
            <person name="Sykes S."/>
            <person name="White J."/>
            <person name="Yandava C."/>
            <person name="Burger G."/>
            <person name="Gray M.W."/>
            <person name="Holland P.W.H."/>
            <person name="King N."/>
            <person name="Lang F.B.F."/>
            <person name="Roger A.J."/>
            <person name="Ruiz-Trillo I."/>
            <person name="Haas B."/>
            <person name="Nusbaum C."/>
            <person name="Birren B."/>
        </authorList>
    </citation>
    <scope>NUCLEOTIDE SEQUENCE [LARGE SCALE GENOMIC DNA]</scope>
    <source>
        <strain evidence="2 3">JP610</strain>
    </source>
</reference>
<name>A0A0L0FQC1_9EUKA</name>
<organism evidence="2 3">
    <name type="scientific">Sphaeroforma arctica JP610</name>
    <dbReference type="NCBI Taxonomy" id="667725"/>
    <lineage>
        <taxon>Eukaryota</taxon>
        <taxon>Ichthyosporea</taxon>
        <taxon>Ichthyophonida</taxon>
        <taxon>Sphaeroforma</taxon>
    </lineage>
</organism>
<evidence type="ECO:0000313" key="2">
    <source>
        <dbReference type="EMBL" id="KNC78198.1"/>
    </source>
</evidence>
<proteinExistence type="predicted"/>
<dbReference type="AlphaFoldDB" id="A0A0L0FQC1"/>
<evidence type="ECO:0000313" key="3">
    <source>
        <dbReference type="Proteomes" id="UP000054560"/>
    </source>
</evidence>
<gene>
    <name evidence="2" type="ORF">SARC_09360</name>
</gene>
<keyword evidence="3" id="KW-1185">Reference proteome</keyword>
<feature type="region of interest" description="Disordered" evidence="1">
    <location>
        <begin position="1"/>
        <end position="33"/>
    </location>
</feature>
<feature type="compositionally biased region" description="Basic and acidic residues" evidence="1">
    <location>
        <begin position="15"/>
        <end position="28"/>
    </location>
</feature>
<evidence type="ECO:0000256" key="1">
    <source>
        <dbReference type="SAM" id="MobiDB-lite"/>
    </source>
</evidence>
<feature type="compositionally biased region" description="Polar residues" evidence="1">
    <location>
        <begin position="1"/>
        <end position="14"/>
    </location>
</feature>
<dbReference type="RefSeq" id="XP_014152100.1">
    <property type="nucleotide sequence ID" value="XM_014296625.1"/>
</dbReference>
<accession>A0A0L0FQC1</accession>
<dbReference type="EMBL" id="KQ242539">
    <property type="protein sequence ID" value="KNC78198.1"/>
    <property type="molecule type" value="Genomic_DNA"/>
</dbReference>
<sequence length="117" mass="13472">MPVSQASSRTSTPHTGDRAMHIDDESKPARAPMDPAMSEYNIVLDKTIYEHNYYIVDILVDKLYVQTADDPIDIKAFDKLCKAFHEEQPKQLITVIDEWLVELYNKAMKNCDKSDHD</sequence>
<dbReference type="GeneID" id="25909864"/>